<proteinExistence type="predicted"/>
<dbReference type="HOGENOM" id="CLU_069193_0_0_1"/>
<dbReference type="Gene3D" id="1.20.1290.10">
    <property type="entry name" value="AhpD-like"/>
    <property type="match status" value="1"/>
</dbReference>
<dbReference type="AlphaFoldDB" id="G7E4W1"/>
<dbReference type="RefSeq" id="XP_014566297.1">
    <property type="nucleotide sequence ID" value="XM_014710811.1"/>
</dbReference>
<dbReference type="InParanoid" id="G7E4W1"/>
<dbReference type="STRING" id="764103.G7E4W1"/>
<reference evidence="1 2" key="2">
    <citation type="journal article" date="2012" name="Open Biol.">
        <title>Characteristics of nucleosomes and linker DNA regions on the genome of the basidiomycete Mixia osmundae revealed by mono- and dinucleosome mapping.</title>
        <authorList>
            <person name="Nishida H."/>
            <person name="Kondo S."/>
            <person name="Matsumoto T."/>
            <person name="Suzuki Y."/>
            <person name="Yoshikawa H."/>
            <person name="Taylor T.D."/>
            <person name="Sugiyama J."/>
        </authorList>
    </citation>
    <scope>NUCLEOTIDE SEQUENCE [LARGE SCALE GENOMIC DNA]</scope>
    <source>
        <strain evidence="2">CBS 9802 / IAM 14324 / JCM 22182 / KY 12970</strain>
    </source>
</reference>
<dbReference type="InterPro" id="IPR052999">
    <property type="entry name" value="PTS1_Protein"/>
</dbReference>
<dbReference type="PANTHER" id="PTHR28180">
    <property type="entry name" value="CONSERVED MITOCHONDRIAL PROTEIN-RELATED"/>
    <property type="match status" value="1"/>
</dbReference>
<gene>
    <name evidence="1" type="primary">Mo04551</name>
    <name evidence="1" type="ORF">E5Q_04551</name>
</gene>
<dbReference type="Proteomes" id="UP000009131">
    <property type="component" value="Unassembled WGS sequence"/>
</dbReference>
<evidence type="ECO:0000313" key="1">
    <source>
        <dbReference type="EMBL" id="GAA97871.1"/>
    </source>
</evidence>
<dbReference type="InterPro" id="IPR029032">
    <property type="entry name" value="AhpD-like"/>
</dbReference>
<evidence type="ECO:0000313" key="2">
    <source>
        <dbReference type="Proteomes" id="UP000009131"/>
    </source>
</evidence>
<dbReference type="SUPFAM" id="SSF69118">
    <property type="entry name" value="AhpD-like"/>
    <property type="match status" value="1"/>
</dbReference>
<reference evidence="1 2" key="1">
    <citation type="journal article" date="2011" name="J. Gen. Appl. Microbiol.">
        <title>Draft genome sequencing of the enigmatic basidiomycete Mixia osmundae.</title>
        <authorList>
            <person name="Nishida H."/>
            <person name="Nagatsuka Y."/>
            <person name="Sugiyama J."/>
        </authorList>
    </citation>
    <scope>NUCLEOTIDE SEQUENCE [LARGE SCALE GENOMIC DNA]</scope>
    <source>
        <strain evidence="2">CBS 9802 / IAM 14324 / JCM 22182 / KY 12970</strain>
    </source>
</reference>
<comment type="caution">
    <text evidence="1">The sequence shown here is derived from an EMBL/GenBank/DDBJ whole genome shotgun (WGS) entry which is preliminary data.</text>
</comment>
<dbReference type="OrthoDB" id="5392202at2759"/>
<keyword evidence="2" id="KW-1185">Reference proteome</keyword>
<dbReference type="PANTHER" id="PTHR28180:SF2">
    <property type="entry name" value="PEROXISOMAL PROTEIN 2"/>
    <property type="match status" value="1"/>
</dbReference>
<dbReference type="OMA" id="ILNCHYG"/>
<accession>G7E4W1</accession>
<sequence length="287" mass="31365">MTASRLSSTVQRLIKNAHYDPLPGPSAAIFHEQFSRISREAHQKQFGENAWLALTAAALVTLNSPNGLKHLWTYLKSHQTDGTRGRPSEDEQIRRAALMREAGLKSISFIGIAKVINNLGAMHSAFDDAVKARLPEHPTRQPTRQNIDAITARSKEIWRKVYRPYDAKLIEKLGQYHPDLPVHILNSHYGALLSDPVDQPSPIGRVLVSLVAIGCLRGTGGVGPQLTSHVFGLKKAGEEGDIDPVTSEGLGTNWKALTEDEGAEWAIRVVDALADVVAQPGGRESKL</sequence>
<evidence type="ECO:0008006" key="3">
    <source>
        <dbReference type="Google" id="ProtNLM"/>
    </source>
</evidence>
<organism evidence="1 2">
    <name type="scientific">Mixia osmundae (strain CBS 9802 / IAM 14324 / JCM 22182 / KY 12970)</name>
    <dbReference type="NCBI Taxonomy" id="764103"/>
    <lineage>
        <taxon>Eukaryota</taxon>
        <taxon>Fungi</taxon>
        <taxon>Dikarya</taxon>
        <taxon>Basidiomycota</taxon>
        <taxon>Pucciniomycotina</taxon>
        <taxon>Mixiomycetes</taxon>
        <taxon>Mixiales</taxon>
        <taxon>Mixiaceae</taxon>
        <taxon>Mixia</taxon>
    </lineage>
</organism>
<dbReference type="eggNOG" id="ENOG502S01H">
    <property type="taxonomic scope" value="Eukaryota"/>
</dbReference>
<dbReference type="EMBL" id="BABT02000146">
    <property type="protein sequence ID" value="GAA97871.1"/>
    <property type="molecule type" value="Genomic_DNA"/>
</dbReference>
<protein>
    <recommendedName>
        <fullName evidence="3">Dol-P-Man:Man(5)GlcNAc(2)-PP-Dol alpha-1,3-mannosyltransferase</fullName>
    </recommendedName>
</protein>
<name>G7E4W1_MIXOS</name>